<dbReference type="InterPro" id="IPR018727">
    <property type="entry name" value="DUF2267"/>
</dbReference>
<reference evidence="2" key="1">
    <citation type="journal article" date="2019" name="Int. J. Syst. Evol. Microbiol.">
        <title>The Global Catalogue of Microorganisms (GCM) 10K type strain sequencing project: providing services to taxonomists for standard genome sequencing and annotation.</title>
        <authorList>
            <consortium name="The Broad Institute Genomics Platform"/>
            <consortium name="The Broad Institute Genome Sequencing Center for Infectious Disease"/>
            <person name="Wu L."/>
            <person name="Ma J."/>
        </authorList>
    </citation>
    <scope>NUCLEOTIDE SEQUENCE [LARGE SCALE GENOMIC DNA]</scope>
    <source>
        <strain evidence="2">CGMCC 4.7382</strain>
    </source>
</reference>
<gene>
    <name evidence="1" type="ORF">ACFQRF_12935</name>
</gene>
<evidence type="ECO:0000313" key="2">
    <source>
        <dbReference type="Proteomes" id="UP001596540"/>
    </source>
</evidence>
<keyword evidence="2" id="KW-1185">Reference proteome</keyword>
<sequence>MQHDEFIGRVQDRARLAGRGEAERATRATLQTLAERLPSGLAHNLAGQLPIEIRDHLESAVASDEPTEAERLEPREFFERVAERAGTDRAKGSRLAHAVCAVTSQAVNRPLREKTHDVLPENLRDLFPVEAG</sequence>
<accession>A0ABW2KF48</accession>
<evidence type="ECO:0000313" key="1">
    <source>
        <dbReference type="EMBL" id="MFC7328649.1"/>
    </source>
</evidence>
<organism evidence="1 2">
    <name type="scientific">Marinactinospora rubrisoli</name>
    <dbReference type="NCBI Taxonomy" id="2715399"/>
    <lineage>
        <taxon>Bacteria</taxon>
        <taxon>Bacillati</taxon>
        <taxon>Actinomycetota</taxon>
        <taxon>Actinomycetes</taxon>
        <taxon>Streptosporangiales</taxon>
        <taxon>Nocardiopsidaceae</taxon>
        <taxon>Marinactinospora</taxon>
    </lineage>
</organism>
<dbReference type="EMBL" id="JBHTBH010000005">
    <property type="protein sequence ID" value="MFC7328649.1"/>
    <property type="molecule type" value="Genomic_DNA"/>
</dbReference>
<comment type="caution">
    <text evidence="1">The sequence shown here is derived from an EMBL/GenBank/DDBJ whole genome shotgun (WGS) entry which is preliminary data.</text>
</comment>
<proteinExistence type="predicted"/>
<dbReference type="Gene3D" id="1.10.490.110">
    <property type="entry name" value="Uncharacterized conserved protein DUF2267"/>
    <property type="match status" value="1"/>
</dbReference>
<dbReference type="Pfam" id="PF10025">
    <property type="entry name" value="DUF2267"/>
    <property type="match status" value="1"/>
</dbReference>
<dbReference type="Proteomes" id="UP001596540">
    <property type="component" value="Unassembled WGS sequence"/>
</dbReference>
<protein>
    <submittedName>
        <fullName evidence="1">DUF2267 domain-containing protein</fullName>
    </submittedName>
</protein>
<dbReference type="InterPro" id="IPR038282">
    <property type="entry name" value="DUF2267_sf"/>
</dbReference>
<name>A0ABW2KF48_9ACTN</name>
<dbReference type="RefSeq" id="WP_379871297.1">
    <property type="nucleotide sequence ID" value="NZ_JBHTBH010000005.1"/>
</dbReference>